<dbReference type="InterPro" id="IPR050267">
    <property type="entry name" value="Anti-sigma-factor_SerPK"/>
</dbReference>
<dbReference type="EMBL" id="BONZ01000036">
    <property type="protein sequence ID" value="GIH15618.1"/>
    <property type="molecule type" value="Genomic_DNA"/>
</dbReference>
<dbReference type="InterPro" id="IPR036890">
    <property type="entry name" value="HATPase_C_sf"/>
</dbReference>
<dbReference type="AlphaFoldDB" id="A0A8J3QRM1"/>
<protein>
    <recommendedName>
        <fullName evidence="2">Histidine kinase/HSP90-like ATPase domain-containing protein</fullName>
    </recommendedName>
</protein>
<feature type="domain" description="Histidine kinase/HSP90-like ATPase" evidence="2">
    <location>
        <begin position="18"/>
        <end position="130"/>
    </location>
</feature>
<keyword evidence="1" id="KW-0723">Serine/threonine-protein kinase</keyword>
<accession>A0A8J3QRM1</accession>
<dbReference type="PANTHER" id="PTHR35526">
    <property type="entry name" value="ANTI-SIGMA-F FACTOR RSBW-RELATED"/>
    <property type="match status" value="1"/>
</dbReference>
<dbReference type="SUPFAM" id="SSF55874">
    <property type="entry name" value="ATPase domain of HSP90 chaperone/DNA topoisomerase II/histidine kinase"/>
    <property type="match status" value="1"/>
</dbReference>
<evidence type="ECO:0000313" key="3">
    <source>
        <dbReference type="EMBL" id="GIH15618.1"/>
    </source>
</evidence>
<organism evidence="3 4">
    <name type="scientific">Rugosimonospora africana</name>
    <dbReference type="NCBI Taxonomy" id="556532"/>
    <lineage>
        <taxon>Bacteria</taxon>
        <taxon>Bacillati</taxon>
        <taxon>Actinomycetota</taxon>
        <taxon>Actinomycetes</taxon>
        <taxon>Micromonosporales</taxon>
        <taxon>Micromonosporaceae</taxon>
        <taxon>Rugosimonospora</taxon>
    </lineage>
</organism>
<keyword evidence="1" id="KW-0418">Kinase</keyword>
<name>A0A8J3QRM1_9ACTN</name>
<dbReference type="Gene3D" id="3.30.565.10">
    <property type="entry name" value="Histidine kinase-like ATPase, C-terminal domain"/>
    <property type="match status" value="1"/>
</dbReference>
<dbReference type="Pfam" id="PF13581">
    <property type="entry name" value="HATPase_c_2"/>
    <property type="match status" value="1"/>
</dbReference>
<dbReference type="PANTHER" id="PTHR35526:SF3">
    <property type="entry name" value="ANTI-SIGMA-F FACTOR RSBW"/>
    <property type="match status" value="1"/>
</dbReference>
<sequence>MYVDSGELSAVAGAARFTVEDLPVLRAFVARAARSAGLDTDRTDQFTLAVNEAATNAIRYATGWAEVTFRRGGGWLSVEIGDDGPGLPTAGRAAGRPPPTATHGRGFWLMDELCDRVEVLSGPSGTRISLAMAVETEPVRAEVG</sequence>
<dbReference type="RefSeq" id="WP_203919246.1">
    <property type="nucleotide sequence ID" value="NZ_BONZ01000036.1"/>
</dbReference>
<dbReference type="Proteomes" id="UP000642748">
    <property type="component" value="Unassembled WGS sequence"/>
</dbReference>
<evidence type="ECO:0000259" key="2">
    <source>
        <dbReference type="Pfam" id="PF13581"/>
    </source>
</evidence>
<gene>
    <name evidence="3" type="ORF">Raf01_37900</name>
</gene>
<dbReference type="InterPro" id="IPR003594">
    <property type="entry name" value="HATPase_dom"/>
</dbReference>
<evidence type="ECO:0000313" key="4">
    <source>
        <dbReference type="Proteomes" id="UP000642748"/>
    </source>
</evidence>
<reference evidence="3" key="1">
    <citation type="submission" date="2021-01" db="EMBL/GenBank/DDBJ databases">
        <title>Whole genome shotgun sequence of Rugosimonospora africana NBRC 104875.</title>
        <authorList>
            <person name="Komaki H."/>
            <person name="Tamura T."/>
        </authorList>
    </citation>
    <scope>NUCLEOTIDE SEQUENCE</scope>
    <source>
        <strain evidence="3">NBRC 104875</strain>
    </source>
</reference>
<proteinExistence type="predicted"/>
<dbReference type="CDD" id="cd16936">
    <property type="entry name" value="HATPase_RsbW-like"/>
    <property type="match status" value="1"/>
</dbReference>
<keyword evidence="1" id="KW-0808">Transferase</keyword>
<evidence type="ECO:0000256" key="1">
    <source>
        <dbReference type="ARBA" id="ARBA00022527"/>
    </source>
</evidence>
<keyword evidence="4" id="KW-1185">Reference proteome</keyword>
<dbReference type="GO" id="GO:0004674">
    <property type="term" value="F:protein serine/threonine kinase activity"/>
    <property type="evidence" value="ECO:0007669"/>
    <property type="project" value="UniProtKB-KW"/>
</dbReference>
<comment type="caution">
    <text evidence="3">The sequence shown here is derived from an EMBL/GenBank/DDBJ whole genome shotgun (WGS) entry which is preliminary data.</text>
</comment>